<reference evidence="2 3" key="1">
    <citation type="submission" date="2024-03" db="EMBL/GenBank/DDBJ databases">
        <title>Isolation and characterization of a phage collection against Pseudomonas putida.</title>
        <authorList>
            <person name="Brauer A."/>
            <person name="Rosendahl S."/>
            <person name="Kangsep A."/>
            <person name="Rikberg R."/>
            <person name="Lewanczyk A.C."/>
            <person name="Horak R."/>
            <person name="Tamman H."/>
        </authorList>
    </citation>
    <scope>NUCLEOTIDE SEQUENCE [LARGE SCALE GENOMIC DNA]</scope>
</reference>
<evidence type="ECO:0000256" key="1">
    <source>
        <dbReference type="SAM" id="MobiDB-lite"/>
    </source>
</evidence>
<sequence>MRQLKRADYNTDHEFEQAKRQRNKADKGKRQSSTGRRAFEQGE</sequence>
<keyword evidence="3" id="KW-1185">Reference proteome</keyword>
<gene>
    <name evidence="2" type="ORF">NoPa_00097</name>
</gene>
<protein>
    <submittedName>
        <fullName evidence="2">Uncharacterized protein</fullName>
    </submittedName>
</protein>
<evidence type="ECO:0000313" key="2">
    <source>
        <dbReference type="EMBL" id="WYV99436.1"/>
    </source>
</evidence>
<dbReference type="EMBL" id="PP496415">
    <property type="protein sequence ID" value="WYV99436.1"/>
    <property type="molecule type" value="Genomic_DNA"/>
</dbReference>
<feature type="compositionally biased region" description="Basic and acidic residues" evidence="1">
    <location>
        <begin position="1"/>
        <end position="29"/>
    </location>
</feature>
<feature type="region of interest" description="Disordered" evidence="1">
    <location>
        <begin position="1"/>
        <end position="43"/>
    </location>
</feature>
<evidence type="ECO:0000313" key="3">
    <source>
        <dbReference type="Proteomes" id="UP001480661"/>
    </source>
</evidence>
<dbReference type="Proteomes" id="UP001480661">
    <property type="component" value="Segment"/>
</dbReference>
<proteinExistence type="predicted"/>
<name>A0AAX4MXD6_9CAUD</name>
<accession>A0AAX4MXD6</accession>
<organism evidence="2 3">
    <name type="scientific">Pseudomonas phage vB_PpuM-NoPa</name>
    <dbReference type="NCBI Taxonomy" id="3132619"/>
    <lineage>
        <taxon>Viruses</taxon>
        <taxon>Duplodnaviria</taxon>
        <taxon>Heunggongvirae</taxon>
        <taxon>Uroviricota</taxon>
        <taxon>Caudoviricetes</taxon>
        <taxon>Vandenendeviridae</taxon>
        <taxon>Gorskivirinae</taxon>
        <taxon>Tartuvirus</taxon>
        <taxon>Tartuvirus nopa</taxon>
    </lineage>
</organism>